<dbReference type="AlphaFoldDB" id="A0A5Y3X5G2"/>
<proteinExistence type="predicted"/>
<evidence type="ECO:0000313" key="1">
    <source>
        <dbReference type="EMBL" id="ECJ4504997.1"/>
    </source>
</evidence>
<sequence>MSGSSGRAFLIHSFLVSCGRNLLILGRYSHFTFVKTGLRACLIKELSWLLLPVHFPQQKSIKQSLLQNPIIYLMVVVCAYRSTPPRVSALTGEQFFQPGIFPRYLFSIAPEIIQLFPEKTFINSHN</sequence>
<dbReference type="EMBL" id="AAIYKG010000003">
    <property type="protein sequence ID" value="ECJ4504997.1"/>
    <property type="molecule type" value="Genomic_DNA"/>
</dbReference>
<protein>
    <submittedName>
        <fullName evidence="1">Uncharacterized protein</fullName>
    </submittedName>
</protein>
<dbReference type="Proteomes" id="UP000839747">
    <property type="component" value="Unassembled WGS sequence"/>
</dbReference>
<name>A0A5Y3X5G2_SALER</name>
<accession>A0A5Y3X5G2</accession>
<organism evidence="1">
    <name type="scientific">Salmonella enterica subsp. salamae</name>
    <dbReference type="NCBI Taxonomy" id="59202"/>
    <lineage>
        <taxon>Bacteria</taxon>
        <taxon>Pseudomonadati</taxon>
        <taxon>Pseudomonadota</taxon>
        <taxon>Gammaproteobacteria</taxon>
        <taxon>Enterobacterales</taxon>
        <taxon>Enterobacteriaceae</taxon>
        <taxon>Salmonella</taxon>
    </lineage>
</organism>
<gene>
    <name evidence="1" type="ORF">DNU24_04445</name>
</gene>
<comment type="caution">
    <text evidence="1">The sequence shown here is derived from an EMBL/GenBank/DDBJ whole genome shotgun (WGS) entry which is preliminary data.</text>
</comment>
<dbReference type="PROSITE" id="PS51257">
    <property type="entry name" value="PROKAR_LIPOPROTEIN"/>
    <property type="match status" value="1"/>
</dbReference>
<reference evidence="1" key="1">
    <citation type="submission" date="2018-06" db="EMBL/GenBank/DDBJ databases">
        <authorList>
            <person name="Ashton P.M."/>
            <person name="Dallman T."/>
            <person name="Nair S."/>
            <person name="De Pinna E."/>
            <person name="Peters T."/>
            <person name="Grant K."/>
        </authorList>
    </citation>
    <scope>NUCLEOTIDE SEQUENCE [LARGE SCALE GENOMIC DNA]</scope>
    <source>
        <strain evidence="1">318584</strain>
    </source>
</reference>